<organism evidence="2 3">
    <name type="scientific">Toxoplasma gondii RUB</name>
    <dbReference type="NCBI Taxonomy" id="935652"/>
    <lineage>
        <taxon>Eukaryota</taxon>
        <taxon>Sar</taxon>
        <taxon>Alveolata</taxon>
        <taxon>Apicomplexa</taxon>
        <taxon>Conoidasida</taxon>
        <taxon>Coccidia</taxon>
        <taxon>Eucoccidiorida</taxon>
        <taxon>Eimeriorina</taxon>
        <taxon>Sarcocystidae</taxon>
        <taxon>Toxoplasma</taxon>
    </lineage>
</organism>
<dbReference type="EMBL" id="AFYV02002945">
    <property type="protein sequence ID" value="KFG57088.1"/>
    <property type="molecule type" value="Genomic_DNA"/>
</dbReference>
<evidence type="ECO:0000313" key="2">
    <source>
        <dbReference type="EMBL" id="KFG57088.1"/>
    </source>
</evidence>
<dbReference type="Proteomes" id="UP000028834">
    <property type="component" value="Unassembled WGS sequence"/>
</dbReference>
<evidence type="ECO:0000259" key="1">
    <source>
        <dbReference type="Pfam" id="PF04092"/>
    </source>
</evidence>
<proteinExistence type="predicted"/>
<dbReference type="AlphaFoldDB" id="A0A086LKC0"/>
<reference evidence="2 3" key="1">
    <citation type="submission" date="2014-05" db="EMBL/GenBank/DDBJ databases">
        <authorList>
            <person name="Sibley D."/>
            <person name="Venepally P."/>
            <person name="Karamycheva S."/>
            <person name="Hadjithomas M."/>
            <person name="Khan A."/>
            <person name="Brunk B."/>
            <person name="Roos D."/>
            <person name="Caler E."/>
            <person name="Lorenzi H."/>
        </authorList>
    </citation>
    <scope>NUCLEOTIDE SEQUENCE [LARGE SCALE GENOMIC DNA]</scope>
    <source>
        <strain evidence="2 3">RUB</strain>
    </source>
</reference>
<gene>
    <name evidence="2" type="ORF">TGRUB_357760</name>
</gene>
<comment type="caution">
    <text evidence="2">The sequence shown here is derived from an EMBL/GenBank/DDBJ whole genome shotgun (WGS) entry which is preliminary data.</text>
</comment>
<feature type="domain" description="SRS" evidence="1">
    <location>
        <begin position="11"/>
        <end position="56"/>
    </location>
</feature>
<dbReference type="SUPFAM" id="SSF74877">
    <property type="entry name" value="Major surface antigen p30, SAG1"/>
    <property type="match status" value="1"/>
</dbReference>
<sequence>MEARASTQADNIITCAKGQKSNEKALDVELTPEKRPVTINCGSVGSPMPANPTTQYRELGDAVSGTCKEDGFPSKDEKIRLGCAPRENAKDTVSATSPDQFGAAATNCDIIVTITAASSASAESTLKVAVVASVAAAGLVAGSL</sequence>
<protein>
    <submittedName>
        <fullName evidence="2">Srs domain protein</fullName>
    </submittedName>
</protein>
<name>A0A086LKC0_TOXGO</name>
<evidence type="ECO:0000313" key="3">
    <source>
        <dbReference type="Proteomes" id="UP000028834"/>
    </source>
</evidence>
<dbReference type="Gene3D" id="2.60.40.1320">
    <property type="entry name" value="SRS domain"/>
    <property type="match status" value="1"/>
</dbReference>
<feature type="domain" description="SRS" evidence="1">
    <location>
        <begin position="66"/>
        <end position="114"/>
    </location>
</feature>
<dbReference type="InterPro" id="IPR007226">
    <property type="entry name" value="SRS_dom"/>
</dbReference>
<dbReference type="VEuPathDB" id="ToxoDB:TGRUB_357760"/>
<dbReference type="GO" id="GO:0016020">
    <property type="term" value="C:membrane"/>
    <property type="evidence" value="ECO:0007669"/>
    <property type="project" value="InterPro"/>
</dbReference>
<accession>A0A086LKC0</accession>
<dbReference type="Pfam" id="PF04092">
    <property type="entry name" value="SAG"/>
    <property type="match status" value="2"/>
</dbReference>
<dbReference type="InterPro" id="IPR036755">
    <property type="entry name" value="SRS_dom_sf"/>
</dbReference>